<evidence type="ECO:0000313" key="1">
    <source>
        <dbReference type="EMBL" id="CAD7226846.1"/>
    </source>
</evidence>
<sequence>MKMRVFGSRKSPAPANANGPPVTIQEMGGEGNPLSPPPSSVTSPIVEEPATATAEELSSPNFQKNGDPINDLDFRIVWEDRHILGMTNSCSKHLILGSKALAFIPEGDGGIFIALHL</sequence>
<dbReference type="AlphaFoldDB" id="A0A7R8ZNV1"/>
<proteinExistence type="predicted"/>
<gene>
    <name evidence="1" type="ORF">CTOB1V02_LOCUS4760</name>
</gene>
<name>A0A7R8ZNV1_9CRUS</name>
<accession>A0A7R8ZNV1</accession>
<dbReference type="EMBL" id="OB660950">
    <property type="protein sequence ID" value="CAD7226846.1"/>
    <property type="molecule type" value="Genomic_DNA"/>
</dbReference>
<organism evidence="1">
    <name type="scientific">Cyprideis torosa</name>
    <dbReference type="NCBI Taxonomy" id="163714"/>
    <lineage>
        <taxon>Eukaryota</taxon>
        <taxon>Metazoa</taxon>
        <taxon>Ecdysozoa</taxon>
        <taxon>Arthropoda</taxon>
        <taxon>Crustacea</taxon>
        <taxon>Oligostraca</taxon>
        <taxon>Ostracoda</taxon>
        <taxon>Podocopa</taxon>
        <taxon>Podocopida</taxon>
        <taxon>Cytherocopina</taxon>
        <taxon>Cytheroidea</taxon>
        <taxon>Cytherideidae</taxon>
        <taxon>Cyprideis</taxon>
    </lineage>
</organism>
<reference evidence="1" key="1">
    <citation type="submission" date="2020-11" db="EMBL/GenBank/DDBJ databases">
        <authorList>
            <person name="Tran Van P."/>
        </authorList>
    </citation>
    <scope>NUCLEOTIDE SEQUENCE</scope>
</reference>
<protein>
    <submittedName>
        <fullName evidence="1">Uncharacterized protein</fullName>
    </submittedName>
</protein>